<evidence type="ECO:0000256" key="2">
    <source>
        <dbReference type="ARBA" id="ARBA00022679"/>
    </source>
</evidence>
<dbReference type="GO" id="GO:0032259">
    <property type="term" value="P:methylation"/>
    <property type="evidence" value="ECO:0007669"/>
    <property type="project" value="UniProtKB-KW"/>
</dbReference>
<dbReference type="Gramene" id="Tc10v2_t002030.1">
    <property type="protein sequence ID" value="Tc10v2_p002030.1"/>
    <property type="gene ID" value="Tc10v2_g002030"/>
</dbReference>
<accession>A0AB32ULD1</accession>
<dbReference type="GeneID" id="18585922"/>
<dbReference type="KEGG" id="tcc:18585922"/>
<dbReference type="AlphaFoldDB" id="A0AB32ULD1"/>
<proteinExistence type="predicted"/>
<reference evidence="6" key="2">
    <citation type="submission" date="2025-08" db="UniProtKB">
        <authorList>
            <consortium name="RefSeq"/>
        </authorList>
    </citation>
    <scope>IDENTIFICATION</scope>
</reference>
<sequence length="363" mass="41058">MEVKEMLFMNKGDGENSYVKTSGYTQKVAAVTQPVVYRAAQSLFTGRNSCSYQVLNVADLGCSSGPNTFTVMSTVIESTRDKCSELNWQMPEIQFYLNDLVGNDFNTLFKGLSVIQDKYKNVSCFAMGAPGSFHGRLFPQNSMHLIHSSYGVQWLSKVPKMTSEGGLSPPNKGKIYISKTSPPAVWKAYLSQFQEDFLSFLRCRSPELVPDGRMVLIIHGRKSADPTTRESCYTWEVLADAISYQVSQGLIDEEKLNSFNVPYYIPSQEEVRDLVNKEGSFLTEFVDTIEVELEGIWTEPENRAKNLRSFTEPMISHQFGEEVMDKLYDKVKDILVEDCKQEKQSTRGVSIVLELKKKESHLS</sequence>
<protein>
    <submittedName>
        <fullName evidence="6">Caffeine synthase 1</fullName>
    </submittedName>
</protein>
<evidence type="ECO:0000256" key="3">
    <source>
        <dbReference type="ARBA" id="ARBA00022723"/>
    </source>
</evidence>
<name>A0AB32ULD1_THECC</name>
<dbReference type="PANTHER" id="PTHR31009">
    <property type="entry name" value="S-ADENOSYL-L-METHIONINE:CARBOXYL METHYLTRANSFERASE FAMILY PROTEIN"/>
    <property type="match status" value="1"/>
</dbReference>
<dbReference type="Proteomes" id="UP000694886">
    <property type="component" value="Chromosome 10"/>
</dbReference>
<organism evidence="5 6">
    <name type="scientific">Theobroma cacao</name>
    <name type="common">Cacao</name>
    <name type="synonym">Cocoa</name>
    <dbReference type="NCBI Taxonomy" id="3641"/>
    <lineage>
        <taxon>Eukaryota</taxon>
        <taxon>Viridiplantae</taxon>
        <taxon>Streptophyta</taxon>
        <taxon>Embryophyta</taxon>
        <taxon>Tracheophyta</taxon>
        <taxon>Spermatophyta</taxon>
        <taxon>Magnoliopsida</taxon>
        <taxon>eudicotyledons</taxon>
        <taxon>Gunneridae</taxon>
        <taxon>Pentapetalae</taxon>
        <taxon>rosids</taxon>
        <taxon>malvids</taxon>
        <taxon>Malvales</taxon>
        <taxon>Malvaceae</taxon>
        <taxon>Byttnerioideae</taxon>
        <taxon>Theobroma</taxon>
    </lineage>
</organism>
<keyword evidence="1" id="KW-0489">Methyltransferase</keyword>
<dbReference type="InterPro" id="IPR029063">
    <property type="entry name" value="SAM-dependent_MTases_sf"/>
</dbReference>
<keyword evidence="3" id="KW-0479">Metal-binding</keyword>
<reference evidence="5" key="1">
    <citation type="journal article" date="1997" name="Nucleic Acids Res.">
        <title>tRNAscan-SE: a program for improved detection of transfer RNA genes in genomic sequence.</title>
        <authorList>
            <person name="Lowe T.M."/>
            <person name="Eddy S.R."/>
        </authorList>
    </citation>
    <scope>NUCLEOTIDE SEQUENCE [LARGE SCALE GENOMIC DNA]</scope>
    <source>
        <strain evidence="5">r\B97-61/B2</strain>
    </source>
</reference>
<dbReference type="RefSeq" id="XP_007009062.2">
    <property type="nucleotide sequence ID" value="XM_007009000.2"/>
</dbReference>
<dbReference type="GO" id="GO:0046872">
    <property type="term" value="F:metal ion binding"/>
    <property type="evidence" value="ECO:0007669"/>
    <property type="project" value="UniProtKB-KW"/>
</dbReference>
<keyword evidence="2" id="KW-0808">Transferase</keyword>
<dbReference type="GO" id="GO:0008168">
    <property type="term" value="F:methyltransferase activity"/>
    <property type="evidence" value="ECO:0007669"/>
    <property type="project" value="UniProtKB-KW"/>
</dbReference>
<dbReference type="Gene3D" id="1.10.1200.270">
    <property type="entry name" value="Methyltransferase, alpha-helical capping domain"/>
    <property type="match status" value="1"/>
</dbReference>
<evidence type="ECO:0000313" key="5">
    <source>
        <dbReference type="Proteomes" id="UP000694886"/>
    </source>
</evidence>
<dbReference type="Pfam" id="PF03492">
    <property type="entry name" value="Methyltransf_7"/>
    <property type="match status" value="1"/>
</dbReference>
<evidence type="ECO:0000256" key="1">
    <source>
        <dbReference type="ARBA" id="ARBA00022603"/>
    </source>
</evidence>
<dbReference type="RefSeq" id="NP_001391919.1">
    <property type="nucleotide sequence ID" value="NM_001404990.1"/>
</dbReference>
<dbReference type="InterPro" id="IPR042086">
    <property type="entry name" value="MeTrfase_capping"/>
</dbReference>
<dbReference type="Gene3D" id="3.40.50.150">
    <property type="entry name" value="Vaccinia Virus protein VP39"/>
    <property type="match status" value="1"/>
</dbReference>
<evidence type="ECO:0000256" key="4">
    <source>
        <dbReference type="ARBA" id="ARBA00022842"/>
    </source>
</evidence>
<gene>
    <name evidence="6" type="primary">LOC18585922</name>
</gene>
<evidence type="ECO:0000313" key="6">
    <source>
        <dbReference type="RefSeq" id="XP_007009062.2"/>
    </source>
</evidence>
<dbReference type="SUPFAM" id="SSF53335">
    <property type="entry name" value="S-adenosyl-L-methionine-dependent methyltransferases"/>
    <property type="match status" value="1"/>
</dbReference>
<keyword evidence="4" id="KW-0460">Magnesium</keyword>
<dbReference type="InterPro" id="IPR005299">
    <property type="entry name" value="MeTrfase_7"/>
</dbReference>